<name>A0A8H3DFE6_9AGAM</name>
<accession>A0A8H3DFE6</accession>
<dbReference type="EMBL" id="CAJMWV010006401">
    <property type="protein sequence ID" value="CAE6521340.1"/>
    <property type="molecule type" value="Genomic_DNA"/>
</dbReference>
<proteinExistence type="predicted"/>
<dbReference type="AlphaFoldDB" id="A0A8H3DFE6"/>
<gene>
    <name evidence="1" type="ORF">RDB_LOCUS144760</name>
</gene>
<feature type="non-terminal residue" evidence="1">
    <location>
        <position position="1"/>
    </location>
</feature>
<sequence length="180" mass="20462">MCKIGTPSDIINVMQHAYAAPVFRRTSPDSPESLVNLPSQLTTIDIGAIYARYDILLFMLTHRPTHLLFRYDVNYRSRLSDTSFSTADVPGSRWLYGLEEEIRSTRAIVAAGVDPSLRMERIVVQESWRLAALVYLFMVLCGVDPKDVRVTMVHAKLMKLYTAVEARRIPDSFLILPMLI</sequence>
<protein>
    <submittedName>
        <fullName evidence="1">Uncharacterized protein</fullName>
    </submittedName>
</protein>
<reference evidence="1" key="1">
    <citation type="submission" date="2021-01" db="EMBL/GenBank/DDBJ databases">
        <authorList>
            <person name="Kaushik A."/>
        </authorList>
    </citation>
    <scope>NUCLEOTIDE SEQUENCE</scope>
    <source>
        <strain evidence="1">AG3-1AP</strain>
    </source>
</reference>
<comment type="caution">
    <text evidence="1">The sequence shown here is derived from an EMBL/GenBank/DDBJ whole genome shotgun (WGS) entry which is preliminary data.</text>
</comment>
<evidence type="ECO:0000313" key="1">
    <source>
        <dbReference type="EMBL" id="CAE6521340.1"/>
    </source>
</evidence>
<dbReference type="Proteomes" id="UP000663831">
    <property type="component" value="Unassembled WGS sequence"/>
</dbReference>
<organism evidence="1 2">
    <name type="scientific">Rhizoctonia solani</name>
    <dbReference type="NCBI Taxonomy" id="456999"/>
    <lineage>
        <taxon>Eukaryota</taxon>
        <taxon>Fungi</taxon>
        <taxon>Dikarya</taxon>
        <taxon>Basidiomycota</taxon>
        <taxon>Agaricomycotina</taxon>
        <taxon>Agaricomycetes</taxon>
        <taxon>Cantharellales</taxon>
        <taxon>Ceratobasidiaceae</taxon>
        <taxon>Rhizoctonia</taxon>
    </lineage>
</organism>
<evidence type="ECO:0000313" key="2">
    <source>
        <dbReference type="Proteomes" id="UP000663831"/>
    </source>
</evidence>